<proteinExistence type="predicted"/>
<feature type="domain" description="Acyl-CoA dehydrogenase/oxidase N-terminal" evidence="1">
    <location>
        <begin position="21"/>
        <end position="74"/>
    </location>
</feature>
<accession>A0A663DZX8</accession>
<dbReference type="InParanoid" id="A0A663DZX8"/>
<evidence type="ECO:0000259" key="1">
    <source>
        <dbReference type="Pfam" id="PF02771"/>
    </source>
</evidence>
<dbReference type="Pfam" id="PF02771">
    <property type="entry name" value="Acyl-CoA_dh_N"/>
    <property type="match status" value="1"/>
</dbReference>
<reference evidence="2" key="1">
    <citation type="submission" date="2025-08" db="UniProtKB">
        <authorList>
            <consortium name="Ensembl"/>
        </authorList>
    </citation>
    <scope>IDENTIFICATION</scope>
</reference>
<reference evidence="2" key="2">
    <citation type="submission" date="2025-09" db="UniProtKB">
        <authorList>
            <consortium name="Ensembl"/>
        </authorList>
    </citation>
    <scope>IDENTIFICATION</scope>
</reference>
<evidence type="ECO:0000313" key="3">
    <source>
        <dbReference type="Proteomes" id="UP000472275"/>
    </source>
</evidence>
<dbReference type="GeneTree" id="ENSGT00990000210457"/>
<sequence>KPAQNIHIRKPGAGFSFELIDEQKEFQATAHKFAVEKIILVAAQYGKTGEYPLPLIKRAWELGLINSHTPESCGNCWLG</sequence>
<dbReference type="InterPro" id="IPR037069">
    <property type="entry name" value="AcylCoA_DH/ox_N_sf"/>
</dbReference>
<dbReference type="InterPro" id="IPR009100">
    <property type="entry name" value="AcylCoA_DH/oxidase_NM_dom_sf"/>
</dbReference>
<name>A0A663DZX8_AQUCH</name>
<dbReference type="InterPro" id="IPR013786">
    <property type="entry name" value="AcylCoA_DH/ox_N"/>
</dbReference>
<organism evidence="2 3">
    <name type="scientific">Aquila chrysaetos chrysaetos</name>
    <dbReference type="NCBI Taxonomy" id="223781"/>
    <lineage>
        <taxon>Eukaryota</taxon>
        <taxon>Metazoa</taxon>
        <taxon>Chordata</taxon>
        <taxon>Craniata</taxon>
        <taxon>Vertebrata</taxon>
        <taxon>Euteleostomi</taxon>
        <taxon>Archelosauria</taxon>
        <taxon>Archosauria</taxon>
        <taxon>Dinosauria</taxon>
        <taxon>Saurischia</taxon>
        <taxon>Theropoda</taxon>
        <taxon>Coelurosauria</taxon>
        <taxon>Aves</taxon>
        <taxon>Neognathae</taxon>
        <taxon>Neoaves</taxon>
        <taxon>Telluraves</taxon>
        <taxon>Accipitrimorphae</taxon>
        <taxon>Accipitriformes</taxon>
        <taxon>Accipitridae</taxon>
        <taxon>Accipitrinae</taxon>
        <taxon>Aquila</taxon>
    </lineage>
</organism>
<protein>
    <recommendedName>
        <fullName evidence="1">Acyl-CoA dehydrogenase/oxidase N-terminal domain-containing protein</fullName>
    </recommendedName>
</protein>
<dbReference type="AlphaFoldDB" id="A0A663DZX8"/>
<dbReference type="Gene3D" id="1.10.540.10">
    <property type="entry name" value="Acyl-CoA dehydrogenase/oxidase, N-terminal domain"/>
    <property type="match status" value="1"/>
</dbReference>
<dbReference type="SUPFAM" id="SSF56645">
    <property type="entry name" value="Acyl-CoA dehydrogenase NM domain-like"/>
    <property type="match status" value="1"/>
</dbReference>
<dbReference type="Proteomes" id="UP000472275">
    <property type="component" value="Chromosome 5"/>
</dbReference>
<dbReference type="Ensembl" id="ENSACCT00020005770.1">
    <property type="protein sequence ID" value="ENSACCP00020005537.1"/>
    <property type="gene ID" value="ENSACCG00020003805.1"/>
</dbReference>
<keyword evidence="3" id="KW-1185">Reference proteome</keyword>
<dbReference type="GO" id="GO:0016627">
    <property type="term" value="F:oxidoreductase activity, acting on the CH-CH group of donors"/>
    <property type="evidence" value="ECO:0007669"/>
    <property type="project" value="InterPro"/>
</dbReference>
<dbReference type="GO" id="GO:0050660">
    <property type="term" value="F:flavin adenine dinucleotide binding"/>
    <property type="evidence" value="ECO:0007669"/>
    <property type="project" value="InterPro"/>
</dbReference>
<evidence type="ECO:0000313" key="2">
    <source>
        <dbReference type="Ensembl" id="ENSACCP00020005537.1"/>
    </source>
</evidence>